<sequence>MPAPDFSAMLRWPNVPACYGWLSLDRRGRWRLRGEALGHAGLNDFLNRQYAHDQDGNYFVQNGPQRVFVELEYTPWVLRLVATDRLETHTGEDVSTIRGAALDDEGNLLIEIPEGIALLCDRDLPALRDCLHLPNGESADDASLFEVIAQPLAGRTALTLDWVGQRVPVVSVRRSDVPGRYGFVASPQTVMTLQDTPDDEIHDRFPSPLTPPPRGGRGDSRVARDFHSNGDGGSNGCDKPWRDGLMIDVGE</sequence>
<organism evidence="2 3">
    <name type="scientific">Candidatus Accumulibacter phosphatis</name>
    <dbReference type="NCBI Taxonomy" id="327160"/>
    <lineage>
        <taxon>Bacteria</taxon>
        <taxon>Pseudomonadati</taxon>
        <taxon>Pseudomonadota</taxon>
        <taxon>Betaproteobacteria</taxon>
        <taxon>Candidatus Accumulibacter</taxon>
    </lineage>
</organism>
<dbReference type="Proteomes" id="UP000020077">
    <property type="component" value="Unassembled WGS sequence"/>
</dbReference>
<evidence type="ECO:0000313" key="2">
    <source>
        <dbReference type="EMBL" id="KFB71422.1"/>
    </source>
</evidence>
<dbReference type="EMBL" id="JDVG02000544">
    <property type="protein sequence ID" value="KFB71422.1"/>
    <property type="molecule type" value="Genomic_DNA"/>
</dbReference>
<dbReference type="InterPro" id="IPR021332">
    <property type="entry name" value="DUF2944"/>
</dbReference>
<protein>
    <recommendedName>
        <fullName evidence="4">DUF2946 family protein</fullName>
    </recommendedName>
</protein>
<dbReference type="AlphaFoldDB" id="A0A080LSL7"/>
<name>A0A080LSL7_9PROT</name>
<proteinExistence type="predicted"/>
<evidence type="ECO:0000313" key="3">
    <source>
        <dbReference type="Proteomes" id="UP000020077"/>
    </source>
</evidence>
<comment type="caution">
    <text evidence="2">The sequence shown here is derived from an EMBL/GenBank/DDBJ whole genome shotgun (WGS) entry which is preliminary data.</text>
</comment>
<dbReference type="Pfam" id="PF11161">
    <property type="entry name" value="DUF2944"/>
    <property type="match status" value="1"/>
</dbReference>
<feature type="region of interest" description="Disordered" evidence="1">
    <location>
        <begin position="197"/>
        <end position="251"/>
    </location>
</feature>
<evidence type="ECO:0008006" key="4">
    <source>
        <dbReference type="Google" id="ProtNLM"/>
    </source>
</evidence>
<reference evidence="2 3" key="1">
    <citation type="submission" date="2014-02" db="EMBL/GenBank/DDBJ databases">
        <title>Expanding our view of genomic diversity in Candidatus Accumulibacter clades.</title>
        <authorList>
            <person name="Skennerton C.T."/>
            <person name="Barr J.J."/>
            <person name="Slater F.R."/>
            <person name="Bond P.L."/>
            <person name="Tyson G.W."/>
        </authorList>
    </citation>
    <scope>NUCLEOTIDE SEQUENCE [LARGE SCALE GENOMIC DNA]</scope>
    <source>
        <strain evidence="3">BA-91</strain>
    </source>
</reference>
<evidence type="ECO:0000256" key="1">
    <source>
        <dbReference type="SAM" id="MobiDB-lite"/>
    </source>
</evidence>
<feature type="compositionally biased region" description="Basic and acidic residues" evidence="1">
    <location>
        <begin position="216"/>
        <end position="228"/>
    </location>
</feature>
<gene>
    <name evidence="2" type="ORF">AW09_003426</name>
</gene>
<accession>A0A080LSL7</accession>